<keyword evidence="2" id="KW-1185">Reference proteome</keyword>
<evidence type="ECO:0000313" key="1">
    <source>
        <dbReference type="EMBL" id="KAE8008098.1"/>
    </source>
</evidence>
<gene>
    <name evidence="1" type="ORF">FH972_004643</name>
</gene>
<proteinExistence type="predicted"/>
<name>A0A5N6QNN3_9ROSI</name>
<dbReference type="AlphaFoldDB" id="A0A5N6QNN3"/>
<dbReference type="EMBL" id="CM017322">
    <property type="protein sequence ID" value="KAE8008098.1"/>
    <property type="molecule type" value="Genomic_DNA"/>
</dbReference>
<evidence type="ECO:0000313" key="2">
    <source>
        <dbReference type="Proteomes" id="UP000327013"/>
    </source>
</evidence>
<protein>
    <submittedName>
        <fullName evidence="1">Uncharacterized protein</fullName>
    </submittedName>
</protein>
<dbReference type="Proteomes" id="UP000327013">
    <property type="component" value="Chromosome 2"/>
</dbReference>
<organism evidence="1 2">
    <name type="scientific">Carpinus fangiana</name>
    <dbReference type="NCBI Taxonomy" id="176857"/>
    <lineage>
        <taxon>Eukaryota</taxon>
        <taxon>Viridiplantae</taxon>
        <taxon>Streptophyta</taxon>
        <taxon>Embryophyta</taxon>
        <taxon>Tracheophyta</taxon>
        <taxon>Spermatophyta</taxon>
        <taxon>Magnoliopsida</taxon>
        <taxon>eudicotyledons</taxon>
        <taxon>Gunneridae</taxon>
        <taxon>Pentapetalae</taxon>
        <taxon>rosids</taxon>
        <taxon>fabids</taxon>
        <taxon>Fagales</taxon>
        <taxon>Betulaceae</taxon>
        <taxon>Carpinus</taxon>
    </lineage>
</organism>
<reference evidence="1 2" key="1">
    <citation type="submission" date="2019-06" db="EMBL/GenBank/DDBJ databases">
        <title>A chromosomal-level reference genome of Carpinus fangiana (Coryloideae, Betulaceae).</title>
        <authorList>
            <person name="Yang X."/>
            <person name="Wang Z."/>
            <person name="Zhang L."/>
            <person name="Hao G."/>
            <person name="Liu J."/>
            <person name="Yang Y."/>
        </authorList>
    </citation>
    <scope>NUCLEOTIDE SEQUENCE [LARGE SCALE GENOMIC DNA]</scope>
    <source>
        <strain evidence="1">Cfa_2016G</strain>
        <tissue evidence="1">Leaf</tissue>
    </source>
</reference>
<accession>A0A5N6QNN3</accession>
<sequence>MPRQPTHTLLAEVMGTQCIAKAQQHNDDYFYMSNTSQSLQFTQRICTRMD</sequence>